<dbReference type="NCBIfam" id="TIGR02523">
    <property type="entry name" value="type_IV_pilV"/>
    <property type="match status" value="1"/>
</dbReference>
<dbReference type="RefSeq" id="WP_012915795.1">
    <property type="nucleotide sequence ID" value="NC_013722.1"/>
</dbReference>
<dbReference type="KEGG" id="xal:XALC_1282"/>
<accession>D2UCW5</accession>
<evidence type="ECO:0000256" key="1">
    <source>
        <dbReference type="SAM" id="Phobius"/>
    </source>
</evidence>
<organism evidence="2 3">
    <name type="scientific">Xanthomonas albilineans (strain GPE PC73 / CFBP 7063)</name>
    <dbReference type="NCBI Taxonomy" id="380358"/>
    <lineage>
        <taxon>Bacteria</taxon>
        <taxon>Pseudomonadati</taxon>
        <taxon>Pseudomonadota</taxon>
        <taxon>Gammaproteobacteria</taxon>
        <taxon>Lysobacterales</taxon>
        <taxon>Lysobacteraceae</taxon>
        <taxon>Xanthomonas</taxon>
    </lineage>
</organism>
<dbReference type="Pfam" id="PF07963">
    <property type="entry name" value="N_methyl"/>
    <property type="match status" value="1"/>
</dbReference>
<keyword evidence="1" id="KW-0812">Transmembrane</keyword>
<dbReference type="EMBL" id="FP565176">
    <property type="protein sequence ID" value="CBA15791.1"/>
    <property type="molecule type" value="Genomic_DNA"/>
</dbReference>
<sequence>MKRFDSGRHMAGVSLIEVMISVLILGVGMLGVAAMQTTALRNNQSALQRSQIVMETYTILDAMRANRAVAIKSGYNTTGMLCNAPTATDIISSDQALWLNGLKTAISGSLAGDNQRTCGAIACAANPKGAVICTITVQWDDSRGKNAGGVNGSATQTLATVTEL</sequence>
<dbReference type="PATRIC" id="fig|29447.3.peg.1274"/>
<dbReference type="PROSITE" id="PS00409">
    <property type="entry name" value="PROKAR_NTER_METHYL"/>
    <property type="match status" value="1"/>
</dbReference>
<keyword evidence="1" id="KW-1133">Transmembrane helix</keyword>
<feature type="transmembrane region" description="Helical" evidence="1">
    <location>
        <begin position="12"/>
        <end position="35"/>
    </location>
</feature>
<reference evidence="2 3" key="1">
    <citation type="journal article" date="2009" name="BMC Genomics">
        <title>The complete genome sequence of Xanthomonas albilineans provides new insights into the reductive genome evolution of the xylem-limited Xanthomonadaceae.</title>
        <authorList>
            <person name="Pieretti I."/>
            <person name="Royer M."/>
            <person name="Barbe V."/>
            <person name="Carrere S."/>
            <person name="Koebnik R."/>
            <person name="Cociancich S."/>
            <person name="Couloux A."/>
            <person name="Darrasse A."/>
            <person name="Gouzy J."/>
            <person name="Jacques M.A."/>
            <person name="Lauber E."/>
            <person name="Manceau C."/>
            <person name="Mangenot S."/>
            <person name="Poussier S."/>
            <person name="Segurens B."/>
            <person name="Szurek B."/>
            <person name="Verdier V."/>
            <person name="Arlat M."/>
            <person name="Rott P."/>
        </authorList>
    </citation>
    <scope>NUCLEOTIDE SEQUENCE [LARGE SCALE GENOMIC DNA]</scope>
    <source>
        <strain evidence="3">GPE PC73 / CFBP 7063</strain>
    </source>
</reference>
<evidence type="ECO:0000313" key="2">
    <source>
        <dbReference type="EMBL" id="CBA15791.1"/>
    </source>
</evidence>
<dbReference type="STRING" id="380358.XALC_1282"/>
<dbReference type="InterPro" id="IPR012902">
    <property type="entry name" value="N_methyl_site"/>
</dbReference>
<keyword evidence="3" id="KW-1185">Reference proteome</keyword>
<keyword evidence="1" id="KW-0472">Membrane</keyword>
<gene>
    <name evidence="2" type="primary">pilV</name>
    <name evidence="2" type="ordered locus">XALc_1282</name>
</gene>
<name>D2UCW5_XANAP</name>
<dbReference type="GeneID" id="57876590"/>
<dbReference type="eggNOG" id="COG4967">
    <property type="taxonomic scope" value="Bacteria"/>
</dbReference>
<protein>
    <submittedName>
        <fullName evidence="2">Probable type iv pilus assembly protein pilv</fullName>
    </submittedName>
</protein>
<dbReference type="Proteomes" id="UP000001890">
    <property type="component" value="Chromosome"/>
</dbReference>
<dbReference type="AlphaFoldDB" id="D2UCW5"/>
<dbReference type="InterPro" id="IPR013362">
    <property type="entry name" value="Pilus_4_PilV"/>
</dbReference>
<proteinExistence type="predicted"/>
<evidence type="ECO:0000313" key="3">
    <source>
        <dbReference type="Proteomes" id="UP000001890"/>
    </source>
</evidence>
<dbReference type="OrthoDB" id="5298127at2"/>